<dbReference type="AlphaFoldDB" id="W5LSA4"/>
<dbReference type="Proteomes" id="UP000018467">
    <property type="component" value="Unassembled WGS sequence"/>
</dbReference>
<evidence type="ECO:0000256" key="6">
    <source>
        <dbReference type="ARBA" id="ARBA00022729"/>
    </source>
</evidence>
<dbReference type="STRING" id="7994.ENSAMXP00000025802"/>
<dbReference type="Ensembl" id="ENSAMXT00000025822.2">
    <property type="protein sequence ID" value="ENSAMXP00000025802.2"/>
    <property type="gene ID" value="ENSAMXG00000025096.2"/>
</dbReference>
<dbReference type="Bgee" id="ENSAMXG00000025096">
    <property type="expression patterns" value="Expressed in mesonephros and 5 other cell types or tissues"/>
</dbReference>
<keyword evidence="13" id="KW-1185">Reference proteome</keyword>
<evidence type="ECO:0000256" key="4">
    <source>
        <dbReference type="ARBA" id="ARBA00022475"/>
    </source>
</evidence>
<dbReference type="GO" id="GO:0006898">
    <property type="term" value="P:receptor-mediated endocytosis"/>
    <property type="evidence" value="ECO:0007669"/>
    <property type="project" value="TreeGrafter"/>
</dbReference>
<evidence type="ECO:0000256" key="9">
    <source>
        <dbReference type="ARBA" id="ARBA00023136"/>
    </source>
</evidence>
<dbReference type="GO" id="GO:0016324">
    <property type="term" value="C:apical plasma membrane"/>
    <property type="evidence" value="ECO:0007669"/>
    <property type="project" value="TreeGrafter"/>
</dbReference>
<dbReference type="GO" id="GO:0015031">
    <property type="term" value="P:protein transport"/>
    <property type="evidence" value="ECO:0007669"/>
    <property type="project" value="UniProtKB-KW"/>
</dbReference>
<accession>W5LSA4</accession>
<reference evidence="12" key="4">
    <citation type="submission" date="2025-09" db="UniProtKB">
        <authorList>
            <consortium name="Ensembl"/>
        </authorList>
    </citation>
    <scope>IDENTIFICATION</scope>
</reference>
<keyword evidence="8 10" id="KW-1133">Transmembrane helix</keyword>
<dbReference type="HOGENOM" id="CLU_050471_0_0_1"/>
<dbReference type="GO" id="GO:0030139">
    <property type="term" value="C:endocytic vesicle"/>
    <property type="evidence" value="ECO:0007669"/>
    <property type="project" value="TreeGrafter"/>
</dbReference>
<dbReference type="eggNOG" id="ENOG502QUUQ">
    <property type="taxonomic scope" value="Eukaryota"/>
</dbReference>
<evidence type="ECO:0000256" key="2">
    <source>
        <dbReference type="ARBA" id="ARBA00021200"/>
    </source>
</evidence>
<protein>
    <recommendedName>
        <fullName evidence="2">Protein amnionless</fullName>
    </recommendedName>
</protein>
<comment type="subcellular location">
    <subcellularLocation>
        <location evidence="1">Cell membrane</location>
        <topology evidence="1">Single-pass type I membrane protein</topology>
    </subcellularLocation>
</comment>
<dbReference type="Pfam" id="PF14828">
    <property type="entry name" value="Amnionless"/>
    <property type="match status" value="1"/>
</dbReference>
<keyword evidence="4" id="KW-1003">Cell membrane</keyword>
<feature type="transmembrane region" description="Helical" evidence="10">
    <location>
        <begin position="374"/>
        <end position="395"/>
    </location>
</feature>
<keyword evidence="9 10" id="KW-0472">Membrane</keyword>
<evidence type="ECO:0000256" key="7">
    <source>
        <dbReference type="ARBA" id="ARBA00022927"/>
    </source>
</evidence>
<dbReference type="InterPro" id="IPR026112">
    <property type="entry name" value="AMN"/>
</dbReference>
<keyword evidence="7" id="KW-0653">Protein transport</keyword>
<reference evidence="13" key="1">
    <citation type="submission" date="2013-03" db="EMBL/GenBank/DDBJ databases">
        <authorList>
            <person name="Jeffery W."/>
            <person name="Warren W."/>
            <person name="Wilson R.K."/>
        </authorList>
    </citation>
    <scope>NUCLEOTIDE SEQUENCE</scope>
    <source>
        <strain evidence="13">female</strain>
    </source>
</reference>
<dbReference type="PANTHER" id="PTHR14995">
    <property type="entry name" value="AMNIONLESS"/>
    <property type="match status" value="1"/>
</dbReference>
<organism evidence="12 13">
    <name type="scientific">Astyanax mexicanus</name>
    <name type="common">Blind cave fish</name>
    <name type="synonym">Astyanax fasciatus mexicanus</name>
    <dbReference type="NCBI Taxonomy" id="7994"/>
    <lineage>
        <taxon>Eukaryota</taxon>
        <taxon>Metazoa</taxon>
        <taxon>Chordata</taxon>
        <taxon>Craniata</taxon>
        <taxon>Vertebrata</taxon>
        <taxon>Euteleostomi</taxon>
        <taxon>Actinopterygii</taxon>
        <taxon>Neopterygii</taxon>
        <taxon>Teleostei</taxon>
        <taxon>Ostariophysi</taxon>
        <taxon>Characiformes</taxon>
        <taxon>Characoidei</taxon>
        <taxon>Acestrorhamphidae</taxon>
        <taxon>Acestrorhamphinae</taxon>
        <taxon>Astyanax</taxon>
    </lineage>
</organism>
<reference evidence="13" key="2">
    <citation type="journal article" date="2014" name="Nat. Commun.">
        <title>The cavefish genome reveals candidate genes for eye loss.</title>
        <authorList>
            <person name="McGaugh S.E."/>
            <person name="Gross J.B."/>
            <person name="Aken B."/>
            <person name="Blin M."/>
            <person name="Borowsky R."/>
            <person name="Chalopin D."/>
            <person name="Hinaux H."/>
            <person name="Jeffery W.R."/>
            <person name="Keene A."/>
            <person name="Ma L."/>
            <person name="Minx P."/>
            <person name="Murphy D."/>
            <person name="O'Quin K.E."/>
            <person name="Retaux S."/>
            <person name="Rohner N."/>
            <person name="Searle S.M."/>
            <person name="Stahl B.A."/>
            <person name="Tabin C."/>
            <person name="Volff J.N."/>
            <person name="Yoshizawa M."/>
            <person name="Warren W.C."/>
        </authorList>
    </citation>
    <scope>NUCLEOTIDE SEQUENCE [LARGE SCALE GENOMIC DNA]</scope>
    <source>
        <strain evidence="13">female</strain>
    </source>
</reference>
<evidence type="ECO:0000256" key="1">
    <source>
        <dbReference type="ARBA" id="ARBA00004251"/>
    </source>
</evidence>
<evidence type="ECO:0000313" key="13">
    <source>
        <dbReference type="Proteomes" id="UP000018467"/>
    </source>
</evidence>
<name>W5LSA4_ASTMX</name>
<feature type="signal peptide" evidence="11">
    <location>
        <begin position="1"/>
        <end position="20"/>
    </location>
</feature>
<evidence type="ECO:0000313" key="12">
    <source>
        <dbReference type="Ensembl" id="ENSAMXP00000025802.2"/>
    </source>
</evidence>
<evidence type="ECO:0000256" key="11">
    <source>
        <dbReference type="SAM" id="SignalP"/>
    </source>
</evidence>
<keyword evidence="5 10" id="KW-0812">Transmembrane</keyword>
<dbReference type="GeneTree" id="ENSGT00390000007463"/>
<keyword evidence="6 11" id="KW-0732">Signal</keyword>
<evidence type="ECO:0000256" key="5">
    <source>
        <dbReference type="ARBA" id="ARBA00022692"/>
    </source>
</evidence>
<reference evidence="12" key="3">
    <citation type="submission" date="2025-08" db="UniProtKB">
        <authorList>
            <consortium name="Ensembl"/>
        </authorList>
    </citation>
    <scope>IDENTIFICATION</scope>
</reference>
<dbReference type="PANTHER" id="PTHR14995:SF2">
    <property type="entry name" value="PROTEIN AMNIONLESS"/>
    <property type="match status" value="1"/>
</dbReference>
<evidence type="ECO:0000256" key="8">
    <source>
        <dbReference type="ARBA" id="ARBA00022989"/>
    </source>
</evidence>
<evidence type="ECO:0000256" key="3">
    <source>
        <dbReference type="ARBA" id="ARBA00022448"/>
    </source>
</evidence>
<keyword evidence="3" id="KW-0813">Transport</keyword>
<sequence>MPTAPALVPLFLCVLGSVGGVYKQWIPDTNFENATNWDKGSVPCGSDQAVFPAQGKVAVYVGLVHTLAGLSLPVDGEFVLAPGAGFSIRVGQDPGCGAGGTTQFKDVESLKWFDPDLWSAASSVDDFQKGSYLFFVHEESVPCQYDDVLFRDASSFRVDVSGNTNTVPVKSVKVLGQRFESNSEFSQYLTSSLGKLQFHGSSSIKVEGSSCTDVTGCECGNSANHERICANVACSQQLDCKKPLRPVGHCCDVCGTIMDIQFSGSFNLDSYRQRLQHLFLALPKYKSVQLAASKVSKTQKMLGIIPYQSTHEIQVVLLDQNTGSEAGMLSEALARDILKDVHDQGAHLGIESADFRASSGATGSDVSGLGDGDVAGIVLGVLALVVFSVLLVVAYRKGLLPRMPRLPRLPSFSSWKKDSGEVGELGGPIDHGFDNPMFEKPHALPEISGLYGAESLNGITLTHSGVHFVNPVYDETDFTCLEKL</sequence>
<proteinExistence type="predicted"/>
<evidence type="ECO:0000256" key="10">
    <source>
        <dbReference type="SAM" id="Phobius"/>
    </source>
</evidence>
<dbReference type="InParanoid" id="W5LSA4"/>
<feature type="chain" id="PRO_5017240637" description="Protein amnionless" evidence="11">
    <location>
        <begin position="21"/>
        <end position="484"/>
    </location>
</feature>